<evidence type="ECO:0000256" key="3">
    <source>
        <dbReference type="ARBA" id="ARBA00022490"/>
    </source>
</evidence>
<dbReference type="OrthoDB" id="19092at2759"/>
<feature type="compositionally biased region" description="Polar residues" evidence="8">
    <location>
        <begin position="371"/>
        <end position="380"/>
    </location>
</feature>
<dbReference type="GO" id="GO:0005543">
    <property type="term" value="F:phospholipid binding"/>
    <property type="evidence" value="ECO:0007669"/>
    <property type="project" value="TreeGrafter"/>
</dbReference>
<reference evidence="11" key="1">
    <citation type="submission" date="2020-05" db="EMBL/GenBank/DDBJ databases">
        <title>Mycena genomes resolve the evolution of fungal bioluminescence.</title>
        <authorList>
            <person name="Tsai I.J."/>
        </authorList>
    </citation>
    <scope>NUCLEOTIDE SEQUENCE</scope>
    <source>
        <strain evidence="11">CCC161011</strain>
    </source>
</reference>
<dbReference type="PROSITE" id="PS50002">
    <property type="entry name" value="SH3"/>
    <property type="match status" value="1"/>
</dbReference>
<keyword evidence="2 6" id="KW-0728">SH3 domain</keyword>
<dbReference type="PROSITE" id="PS51741">
    <property type="entry name" value="F_BAR"/>
    <property type="match status" value="1"/>
</dbReference>
<comment type="caution">
    <text evidence="11">The sequence shown here is derived from an EMBL/GenBank/DDBJ whole genome shotgun (WGS) entry which is preliminary data.</text>
</comment>
<dbReference type="SUPFAM" id="SSF103657">
    <property type="entry name" value="BAR/IMD domain-like"/>
    <property type="match status" value="1"/>
</dbReference>
<dbReference type="Pfam" id="PF00018">
    <property type="entry name" value="SH3_1"/>
    <property type="match status" value="1"/>
</dbReference>
<evidence type="ECO:0000256" key="5">
    <source>
        <dbReference type="ARBA" id="ARBA00023212"/>
    </source>
</evidence>
<dbReference type="InterPro" id="IPR027267">
    <property type="entry name" value="AH/BAR_dom_sf"/>
</dbReference>
<keyword evidence="4" id="KW-0597">Phosphoprotein</keyword>
<dbReference type="PANTHER" id="PTHR23065">
    <property type="entry name" value="PROLINE-SERINE-THREONINE PHOSPHATASE INTERACTING PROTEIN 1"/>
    <property type="match status" value="1"/>
</dbReference>
<sequence>MSARRQASTTSLSKYARGAEVGPHDRSTDFCNAFWGHGDGGVDVLFARMRGAARTMDELRNFWKERAAIEDDYARRLAKLAKQTLGRDEIGELRNSLDTIRVETERQAQYHLTLSQQVRADLEGQTSAFHAKQQHHRKTYQNAIEKEFKAKQTQEGYVTKAREKYENDCIRINSYTAQLGLVQGKDAERIHLKLERAQQTVVQNERDFANFARALADTVAKWEQDWRVFCDSCQDLEEDRLEFTKDNMWAYANAVSTVCVSDDESCEKMRLALEQMEPEKDMENFVRDYGTGNQIPDPPAFVNFGDPNAIPTSSSRPTFRPANFARSSQRPPPMRRNSVQPEEDEPATNAAGVGVPVRRGDDPSAAAPASVSRQNTQSRRASAAPVQEQQVQQQQHTNGGFSPAPNGGTSQDVSRQPTAATRKSVSPSYRVPPRDPLAEPIDPTADTFIKVGPNAYKVDLTKDPTQPGPSSSRVPVSSSPQNSAFDPLAKQMEELQNQGTIRRNSRSRSNTTQSRTRTPMEGTSTSSQNGGLYAGSSSSMSLMSLTTPSPSNATIMQQHQRAQSPGRDYRQSAEMVAHPSASRPASPNPAPITAAFMRPASASGPPPGSEMIADVLTDYQQSLPGERKSISRSNSRRGSYTGAPPGAGHTYNASGSSQHSQQQQQSHGQSLARPTSQMGYAGIGTGSRSNSPQPISRGPSPAPGPAPAPANVRQSFIAPPSASSSMNSRQGAASPNNLGIALDPSGRVIHDEMAQRRPRRKNAYNPHAAQAQQPQRRLSYMGTGTPAPVAAPPPPPQQSYGAMTPYQPQPGYVPGPPPPLQPSYTPAPYQPAPQHQVYQPQPHASAYQTVNGLQNGLQRGASTGNGGYYPDARQQQQQQQQQLVRAPQQQQQQLVRAPQQQQMQLQPVHQPPVRRSPSPQPAPQQQTSDGKWILFYVKALFDYRATIDEEFDFQEGDIIAVTATPEDGWWSGELLDDSRRVPGKHIFPSNFVVLFT</sequence>
<evidence type="ECO:0000313" key="11">
    <source>
        <dbReference type="EMBL" id="KAF7362504.1"/>
    </source>
</evidence>
<feature type="compositionally biased region" description="Low complexity" evidence="8">
    <location>
        <begin position="507"/>
        <end position="517"/>
    </location>
</feature>
<dbReference type="FunFam" id="1.20.1270.60:FF:000045">
    <property type="entry name" value="Cell division control protein"/>
    <property type="match status" value="1"/>
</dbReference>
<feature type="compositionally biased region" description="Polar residues" evidence="8">
    <location>
        <begin position="521"/>
        <end position="530"/>
    </location>
</feature>
<dbReference type="InterPro" id="IPR001452">
    <property type="entry name" value="SH3_domain"/>
</dbReference>
<organism evidence="11 12">
    <name type="scientific">Mycena venus</name>
    <dbReference type="NCBI Taxonomy" id="2733690"/>
    <lineage>
        <taxon>Eukaryota</taxon>
        <taxon>Fungi</taxon>
        <taxon>Dikarya</taxon>
        <taxon>Basidiomycota</taxon>
        <taxon>Agaricomycotina</taxon>
        <taxon>Agaricomycetes</taxon>
        <taxon>Agaricomycetidae</taxon>
        <taxon>Agaricales</taxon>
        <taxon>Marasmiineae</taxon>
        <taxon>Mycenaceae</taxon>
        <taxon>Mycena</taxon>
    </lineage>
</organism>
<feature type="region of interest" description="Disordered" evidence="8">
    <location>
        <begin position="1"/>
        <end position="23"/>
    </location>
</feature>
<evidence type="ECO:0000256" key="8">
    <source>
        <dbReference type="SAM" id="MobiDB-lite"/>
    </source>
</evidence>
<feature type="compositionally biased region" description="Polar residues" evidence="8">
    <location>
        <begin position="552"/>
        <end position="563"/>
    </location>
</feature>
<dbReference type="SMART" id="SM00326">
    <property type="entry name" value="SH3"/>
    <property type="match status" value="1"/>
</dbReference>
<keyword evidence="12" id="KW-1185">Reference proteome</keyword>
<keyword evidence="3" id="KW-0963">Cytoplasm</keyword>
<feature type="region of interest" description="Disordered" evidence="8">
    <location>
        <begin position="290"/>
        <end position="484"/>
    </location>
</feature>
<dbReference type="CDD" id="cd07651">
    <property type="entry name" value="F-BAR_PombeCdc15_like"/>
    <property type="match status" value="1"/>
</dbReference>
<dbReference type="AlphaFoldDB" id="A0A8H6YNY2"/>
<feature type="domain" description="F-BAR" evidence="10">
    <location>
        <begin position="28"/>
        <end position="281"/>
    </location>
</feature>
<dbReference type="InterPro" id="IPR031160">
    <property type="entry name" value="F_BAR_dom"/>
</dbReference>
<dbReference type="SMART" id="SM00055">
    <property type="entry name" value="FCH"/>
    <property type="match status" value="1"/>
</dbReference>
<dbReference type="CDD" id="cd00174">
    <property type="entry name" value="SH3"/>
    <property type="match status" value="1"/>
</dbReference>
<gene>
    <name evidence="11" type="ORF">MVEN_00598100</name>
</gene>
<name>A0A8H6YNY2_9AGAR</name>
<feature type="domain" description="SH3" evidence="9">
    <location>
        <begin position="932"/>
        <end position="996"/>
    </location>
</feature>
<comment type="subcellular location">
    <subcellularLocation>
        <location evidence="1">Cytoplasm</location>
        <location evidence="1">Cytoskeleton</location>
    </subcellularLocation>
</comment>
<dbReference type="PRINTS" id="PR00499">
    <property type="entry name" value="P67PHOX"/>
</dbReference>
<proteinExistence type="predicted"/>
<feature type="compositionally biased region" description="Low complexity" evidence="8">
    <location>
        <begin position="872"/>
        <end position="917"/>
    </location>
</feature>
<evidence type="ECO:0000313" key="12">
    <source>
        <dbReference type="Proteomes" id="UP000620124"/>
    </source>
</evidence>
<feature type="compositionally biased region" description="Polar residues" evidence="8">
    <location>
        <begin position="1"/>
        <end position="13"/>
    </location>
</feature>
<feature type="compositionally biased region" description="Low complexity" evidence="8">
    <location>
        <begin position="386"/>
        <end position="395"/>
    </location>
</feature>
<dbReference type="GO" id="GO:0009898">
    <property type="term" value="C:cytoplasmic side of plasma membrane"/>
    <property type="evidence" value="ECO:0007669"/>
    <property type="project" value="TreeGrafter"/>
</dbReference>
<feature type="region of interest" description="Disordered" evidence="8">
    <location>
        <begin position="496"/>
        <end position="841"/>
    </location>
</feature>
<evidence type="ECO:0000256" key="7">
    <source>
        <dbReference type="PROSITE-ProRule" id="PRU01077"/>
    </source>
</evidence>
<dbReference type="GO" id="GO:0120104">
    <property type="term" value="C:mitotic actomyosin contractile ring, proximal layer"/>
    <property type="evidence" value="ECO:0007669"/>
    <property type="project" value="TreeGrafter"/>
</dbReference>
<dbReference type="PANTHER" id="PTHR23065:SF7">
    <property type="entry name" value="NOSTRIN, ISOFORM H"/>
    <property type="match status" value="1"/>
</dbReference>
<dbReference type="InterPro" id="IPR001060">
    <property type="entry name" value="FCH_dom"/>
</dbReference>
<evidence type="ECO:0000256" key="6">
    <source>
        <dbReference type="PROSITE-ProRule" id="PRU00192"/>
    </source>
</evidence>
<dbReference type="GO" id="GO:0030036">
    <property type="term" value="P:actin cytoskeleton organization"/>
    <property type="evidence" value="ECO:0007669"/>
    <property type="project" value="UniProtKB-ARBA"/>
</dbReference>
<dbReference type="Pfam" id="PF00611">
    <property type="entry name" value="FCH"/>
    <property type="match status" value="1"/>
</dbReference>
<feature type="region of interest" description="Disordered" evidence="8">
    <location>
        <begin position="855"/>
        <end position="927"/>
    </location>
</feature>
<feature type="compositionally biased region" description="Low complexity" evidence="8">
    <location>
        <begin position="468"/>
        <end position="480"/>
    </location>
</feature>
<dbReference type="Gene3D" id="1.20.1270.60">
    <property type="entry name" value="Arfaptin homology (AH) domain/BAR domain"/>
    <property type="match status" value="1"/>
</dbReference>
<dbReference type="InterPro" id="IPR036028">
    <property type="entry name" value="SH3-like_dom_sf"/>
</dbReference>
<feature type="compositionally biased region" description="Low complexity" evidence="8">
    <location>
        <begin position="536"/>
        <end position="551"/>
    </location>
</feature>
<dbReference type="SUPFAM" id="SSF50044">
    <property type="entry name" value="SH3-domain"/>
    <property type="match status" value="1"/>
</dbReference>
<dbReference type="FunFam" id="2.30.30.40:FF:000312">
    <property type="entry name" value="Related to Cell division control protein 15"/>
    <property type="match status" value="1"/>
</dbReference>
<keyword evidence="5" id="KW-0206">Cytoskeleton</keyword>
<feature type="compositionally biased region" description="Low complexity" evidence="8">
    <location>
        <begin position="654"/>
        <end position="670"/>
    </location>
</feature>
<feature type="compositionally biased region" description="Polar residues" evidence="8">
    <location>
        <begin position="407"/>
        <end position="427"/>
    </location>
</feature>
<dbReference type="Gene3D" id="2.30.30.40">
    <property type="entry name" value="SH3 Domains"/>
    <property type="match status" value="1"/>
</dbReference>
<evidence type="ECO:0000259" key="10">
    <source>
        <dbReference type="PROSITE" id="PS51741"/>
    </source>
</evidence>
<feature type="compositionally biased region" description="Pro residues" evidence="8">
    <location>
        <begin position="807"/>
        <end position="821"/>
    </location>
</feature>
<evidence type="ECO:0000256" key="4">
    <source>
        <dbReference type="ARBA" id="ARBA00022553"/>
    </source>
</evidence>
<protein>
    <submittedName>
        <fullName evidence="11">Septation protein imp2</fullName>
    </submittedName>
</protein>
<keyword evidence="7" id="KW-0175">Coiled coil</keyword>
<accession>A0A8H6YNY2</accession>
<feature type="compositionally biased region" description="Polar residues" evidence="8">
    <location>
        <begin position="721"/>
        <end position="737"/>
    </location>
</feature>
<evidence type="ECO:0000256" key="2">
    <source>
        <dbReference type="ARBA" id="ARBA00022443"/>
    </source>
</evidence>
<dbReference type="Proteomes" id="UP000620124">
    <property type="component" value="Unassembled WGS sequence"/>
</dbReference>
<dbReference type="EMBL" id="JACAZI010000004">
    <property type="protein sequence ID" value="KAF7362504.1"/>
    <property type="molecule type" value="Genomic_DNA"/>
</dbReference>
<evidence type="ECO:0000259" key="9">
    <source>
        <dbReference type="PROSITE" id="PS50002"/>
    </source>
</evidence>
<evidence type="ECO:0000256" key="1">
    <source>
        <dbReference type="ARBA" id="ARBA00004245"/>
    </source>
</evidence>